<keyword evidence="4" id="KW-0762">Sugar transport</keyword>
<name>A0A2M8J5C8_9RHOB</name>
<dbReference type="InterPro" id="IPR050107">
    <property type="entry name" value="ABC_carbohydrate_import_ATPase"/>
</dbReference>
<evidence type="ECO:0000256" key="4">
    <source>
        <dbReference type="ARBA" id="ARBA00022597"/>
    </source>
</evidence>
<keyword evidence="2" id="KW-0813">Transport</keyword>
<feature type="domain" description="ABC transporter" evidence="10">
    <location>
        <begin position="252"/>
        <end position="497"/>
    </location>
</feature>
<keyword evidence="5" id="KW-0677">Repeat</keyword>
<dbReference type="CDD" id="cd03215">
    <property type="entry name" value="ABC_Carb_Monos_II"/>
    <property type="match status" value="1"/>
</dbReference>
<protein>
    <submittedName>
        <fullName evidence="11">Sugar ABC transporter ATP-binding protein</fullName>
    </submittedName>
</protein>
<proteinExistence type="predicted"/>
<accession>A0A2M8J5C8</accession>
<dbReference type="GO" id="GO:0016887">
    <property type="term" value="F:ATP hydrolysis activity"/>
    <property type="evidence" value="ECO:0007669"/>
    <property type="project" value="InterPro"/>
</dbReference>
<dbReference type="PANTHER" id="PTHR43790:SF3">
    <property type="entry name" value="D-ALLOSE IMPORT ATP-BINDING PROTEIN ALSA-RELATED"/>
    <property type="match status" value="1"/>
</dbReference>
<keyword evidence="8" id="KW-1278">Translocase</keyword>
<keyword evidence="7 11" id="KW-0067">ATP-binding</keyword>
<dbReference type="OrthoDB" id="9805029at2"/>
<evidence type="ECO:0000256" key="6">
    <source>
        <dbReference type="ARBA" id="ARBA00022741"/>
    </source>
</evidence>
<keyword evidence="6" id="KW-0547">Nucleotide-binding</keyword>
<dbReference type="InterPro" id="IPR027417">
    <property type="entry name" value="P-loop_NTPase"/>
</dbReference>
<evidence type="ECO:0000256" key="2">
    <source>
        <dbReference type="ARBA" id="ARBA00022448"/>
    </source>
</evidence>
<dbReference type="PROSITE" id="PS00211">
    <property type="entry name" value="ABC_TRANSPORTER_1"/>
    <property type="match status" value="1"/>
</dbReference>
<dbReference type="CDD" id="cd03216">
    <property type="entry name" value="ABC_Carb_Monos_I"/>
    <property type="match status" value="1"/>
</dbReference>
<evidence type="ECO:0000256" key="5">
    <source>
        <dbReference type="ARBA" id="ARBA00022737"/>
    </source>
</evidence>
<evidence type="ECO:0000256" key="7">
    <source>
        <dbReference type="ARBA" id="ARBA00022840"/>
    </source>
</evidence>
<feature type="domain" description="ABC transporter" evidence="10">
    <location>
        <begin position="6"/>
        <end position="243"/>
    </location>
</feature>
<sequence length="503" mass="54174">MSSAIIELRGIEKSFPGVRALKTVDFICRTGEVHALVGENGAGKSTLMKILSGVYHADAGEILMGGTPSRFATPLEALNAGICVIHQELSLLPDRSVAENIFLGREPERHGFLDRRRMAADTERALRIFGEMRRFGPDTRVGDLAISEQQMVEIAKALSRAAKVIVMDEPTAALNDAECAILFDLIDRLRDEGHAIVYISHRMPEIQRLADRVTVLKDGAVTASFDHVPAADRIVNAMVGRDIEQFYPEAGERRGPVRLTVRGGGNDRLHDIDLDLHGGEIVGLAGVQGAGRAALAMALFGAEPFQQGEVTIDGTALRMTRPRDAIQAGIGLLPGDRKSEGLALTQSVLDNGMLGPRAFSSLAGRPERTPHGDTAAMSRRFDALDLRAAHYGIPIGALSGGNQQKAIVARWMALAPRVFLFVEPTRGIDVNTKAAIYAEMRRIADEGAAVLVVSSDLPEVLGLSDRILVMQEGRIVAEFDRSATEAAVMRAATHGAHAQERVA</sequence>
<dbReference type="InterPro" id="IPR017871">
    <property type="entry name" value="ABC_transporter-like_CS"/>
</dbReference>
<dbReference type="SUPFAM" id="SSF52540">
    <property type="entry name" value="P-loop containing nucleoside triphosphate hydrolases"/>
    <property type="match status" value="2"/>
</dbReference>
<keyword evidence="9" id="KW-0472">Membrane</keyword>
<evidence type="ECO:0000256" key="9">
    <source>
        <dbReference type="ARBA" id="ARBA00023136"/>
    </source>
</evidence>
<comment type="subcellular location">
    <subcellularLocation>
        <location evidence="1">Cell membrane</location>
        <topology evidence="1">Peripheral membrane protein</topology>
    </subcellularLocation>
</comment>
<dbReference type="RefSeq" id="WP_100161332.1">
    <property type="nucleotide sequence ID" value="NZ_PGTB01000006.1"/>
</dbReference>
<organism evidence="11 12">
    <name type="scientific">Pseudooceanicola lipolyticus</name>
    <dbReference type="NCBI Taxonomy" id="2029104"/>
    <lineage>
        <taxon>Bacteria</taxon>
        <taxon>Pseudomonadati</taxon>
        <taxon>Pseudomonadota</taxon>
        <taxon>Alphaproteobacteria</taxon>
        <taxon>Rhodobacterales</taxon>
        <taxon>Paracoccaceae</taxon>
        <taxon>Pseudooceanicola</taxon>
    </lineage>
</organism>
<keyword evidence="12" id="KW-1185">Reference proteome</keyword>
<dbReference type="SMART" id="SM00382">
    <property type="entry name" value="AAA"/>
    <property type="match status" value="2"/>
</dbReference>
<dbReference type="GO" id="GO:0005886">
    <property type="term" value="C:plasma membrane"/>
    <property type="evidence" value="ECO:0007669"/>
    <property type="project" value="UniProtKB-SubCell"/>
</dbReference>
<reference evidence="11 12" key="1">
    <citation type="journal article" date="2018" name="Int. J. Syst. Evol. Microbiol.">
        <title>Pseudooceanicola lipolyticus sp. nov., a marine alphaproteobacterium, reclassification of Oceanicola flagellatus as Pseudooceanicola flagellatus comb. nov. and emended description of the genus Pseudooceanicola.</title>
        <authorList>
            <person name="Huang M.-M."/>
            <person name="Guo L.-L."/>
            <person name="Wu Y.-H."/>
            <person name="Lai Q.-L."/>
            <person name="Shao Z.-Z."/>
            <person name="Wang C.-S."/>
            <person name="Wu M."/>
            <person name="Xu X.-W."/>
        </authorList>
    </citation>
    <scope>NUCLEOTIDE SEQUENCE [LARGE SCALE GENOMIC DNA]</scope>
    <source>
        <strain evidence="11 12">157</strain>
    </source>
</reference>
<evidence type="ECO:0000256" key="1">
    <source>
        <dbReference type="ARBA" id="ARBA00004202"/>
    </source>
</evidence>
<comment type="caution">
    <text evidence="11">The sequence shown here is derived from an EMBL/GenBank/DDBJ whole genome shotgun (WGS) entry which is preliminary data.</text>
</comment>
<evidence type="ECO:0000256" key="3">
    <source>
        <dbReference type="ARBA" id="ARBA00022475"/>
    </source>
</evidence>
<dbReference type="Gene3D" id="3.40.50.300">
    <property type="entry name" value="P-loop containing nucleotide triphosphate hydrolases"/>
    <property type="match status" value="2"/>
</dbReference>
<dbReference type="AlphaFoldDB" id="A0A2M8J5C8"/>
<gene>
    <name evidence="11" type="ORF">CVM52_04090</name>
</gene>
<evidence type="ECO:0000313" key="11">
    <source>
        <dbReference type="EMBL" id="PJE37965.1"/>
    </source>
</evidence>
<keyword evidence="3" id="KW-1003">Cell membrane</keyword>
<dbReference type="PROSITE" id="PS50893">
    <property type="entry name" value="ABC_TRANSPORTER_2"/>
    <property type="match status" value="2"/>
</dbReference>
<evidence type="ECO:0000259" key="10">
    <source>
        <dbReference type="PROSITE" id="PS50893"/>
    </source>
</evidence>
<dbReference type="GO" id="GO:0005524">
    <property type="term" value="F:ATP binding"/>
    <property type="evidence" value="ECO:0007669"/>
    <property type="project" value="UniProtKB-KW"/>
</dbReference>
<dbReference type="PANTHER" id="PTHR43790">
    <property type="entry name" value="CARBOHYDRATE TRANSPORT ATP-BINDING PROTEIN MG119-RELATED"/>
    <property type="match status" value="1"/>
</dbReference>
<dbReference type="Pfam" id="PF00005">
    <property type="entry name" value="ABC_tran"/>
    <property type="match status" value="2"/>
</dbReference>
<dbReference type="InterPro" id="IPR003593">
    <property type="entry name" value="AAA+_ATPase"/>
</dbReference>
<dbReference type="InterPro" id="IPR003439">
    <property type="entry name" value="ABC_transporter-like_ATP-bd"/>
</dbReference>
<evidence type="ECO:0000256" key="8">
    <source>
        <dbReference type="ARBA" id="ARBA00022967"/>
    </source>
</evidence>
<dbReference type="Proteomes" id="UP000231553">
    <property type="component" value="Unassembled WGS sequence"/>
</dbReference>
<dbReference type="FunFam" id="3.40.50.300:FF:000127">
    <property type="entry name" value="Ribose import ATP-binding protein RbsA"/>
    <property type="match status" value="1"/>
</dbReference>
<dbReference type="EMBL" id="PGTB01000006">
    <property type="protein sequence ID" value="PJE37965.1"/>
    <property type="molecule type" value="Genomic_DNA"/>
</dbReference>
<evidence type="ECO:0000313" key="12">
    <source>
        <dbReference type="Proteomes" id="UP000231553"/>
    </source>
</evidence>